<keyword evidence="1" id="KW-1133">Transmembrane helix</keyword>
<evidence type="ECO:0000256" key="1">
    <source>
        <dbReference type="SAM" id="Phobius"/>
    </source>
</evidence>
<comment type="caution">
    <text evidence="2">The sequence shown here is derived from an EMBL/GenBank/DDBJ whole genome shotgun (WGS) entry which is preliminary data.</text>
</comment>
<organism evidence="2 3">
    <name type="scientific">Chitinophaga dinghuensis</name>
    <dbReference type="NCBI Taxonomy" id="1539050"/>
    <lineage>
        <taxon>Bacteria</taxon>
        <taxon>Pseudomonadati</taxon>
        <taxon>Bacteroidota</taxon>
        <taxon>Chitinophagia</taxon>
        <taxon>Chitinophagales</taxon>
        <taxon>Chitinophagaceae</taxon>
        <taxon>Chitinophaga</taxon>
    </lineage>
</organism>
<keyword evidence="1" id="KW-0812">Transmembrane</keyword>
<reference evidence="2 3" key="1">
    <citation type="submission" date="2018-06" db="EMBL/GenBank/DDBJ databases">
        <title>Genomic Encyclopedia of Archaeal and Bacterial Type Strains, Phase II (KMG-II): from individual species to whole genera.</title>
        <authorList>
            <person name="Goeker M."/>
        </authorList>
    </citation>
    <scope>NUCLEOTIDE SEQUENCE [LARGE SCALE GENOMIC DNA]</scope>
    <source>
        <strain evidence="2 3">DSM 29821</strain>
    </source>
</reference>
<evidence type="ECO:0008006" key="4">
    <source>
        <dbReference type="Google" id="ProtNLM"/>
    </source>
</evidence>
<dbReference type="EMBL" id="QLMA01000001">
    <property type="protein sequence ID" value="RAJ87538.1"/>
    <property type="molecule type" value="Genomic_DNA"/>
</dbReference>
<evidence type="ECO:0000313" key="3">
    <source>
        <dbReference type="Proteomes" id="UP000249819"/>
    </source>
</evidence>
<name>A0A327WBI8_9BACT</name>
<evidence type="ECO:0000313" key="2">
    <source>
        <dbReference type="EMBL" id="RAJ87538.1"/>
    </source>
</evidence>
<dbReference type="AlphaFoldDB" id="A0A327WBI8"/>
<feature type="transmembrane region" description="Helical" evidence="1">
    <location>
        <begin position="132"/>
        <end position="160"/>
    </location>
</feature>
<keyword evidence="1" id="KW-0472">Membrane</keyword>
<protein>
    <recommendedName>
        <fullName evidence="4">DUF4129 domain-containing protein</fullName>
    </recommendedName>
</protein>
<gene>
    <name evidence="2" type="ORF">CLV59_101290</name>
</gene>
<accession>A0A327WBI8</accession>
<sequence length="292" mass="33890">MLSVKTERSRLLTLYRHPRTDMKKALCKFLIIFAGILLMGNNRTVHAAVRQTIEDSAKIGTINADGVTDAEDTVTEEAEADSVAVPYPVALNRAVSDKKLAELKENKNLNYIDLKEEQAGKTNWFGLIVQAIIIYITLHIIVFRWVIIGIIAAILLYILYRYMKKNGLGFFRSVPLVGEMQVAQETVLHTAKDYEKKILEASTDGNFKETIRWWYLYTLFQLSENNLIKPSIEKTNKDYLRAMRNTPYYRQFSILTMDYEYVWYGSFDLPKQDFEQLEQQFQDFKHQISKSA</sequence>
<dbReference type="Proteomes" id="UP000249819">
    <property type="component" value="Unassembled WGS sequence"/>
</dbReference>
<keyword evidence="3" id="KW-1185">Reference proteome</keyword>
<proteinExistence type="predicted"/>